<evidence type="ECO:0008006" key="2">
    <source>
        <dbReference type="Google" id="ProtNLM"/>
    </source>
</evidence>
<dbReference type="Pfam" id="PF13177">
    <property type="entry name" value="DNA_pol3_delta2"/>
    <property type="match status" value="1"/>
</dbReference>
<dbReference type="GO" id="GO:0006261">
    <property type="term" value="P:DNA-templated DNA replication"/>
    <property type="evidence" value="ECO:0007669"/>
    <property type="project" value="TreeGrafter"/>
</dbReference>
<comment type="caution">
    <text evidence="1">The sequence shown here is derived from an EMBL/GenBank/DDBJ whole genome shotgun (WGS) entry which is preliminary data.</text>
</comment>
<accession>X1MH29</accession>
<dbReference type="SUPFAM" id="SSF52540">
    <property type="entry name" value="P-loop containing nucleoside triphosphate hydrolases"/>
    <property type="match status" value="1"/>
</dbReference>
<sequence length="294" mass="33082">MSLFPLINQDFNRKLLLNTLENDRVANAYLFYGPEGGGHEGFALEFTAMLNCTSSNERPCGKCPSCRKMKTLEHANLQLIFPMPIKKDTSSDNKPFKSLSQSEIAEIQNIIRKKAENPYEKISIPNAKHISINFIREIKRTIYLTSPEKGWKVVIVFDAHLMTEQASNAFLKILEEPPPKSVFILTSSNPSNLIPTIQSRCQPIYFPPLSLSSLESVLSSKGITESSRRLIISLSSGDLNQAIDLSETDLTKLKESTLEILRAIAVWNIEKIYKLIWPVQGKIISKFGTQKNPV</sequence>
<evidence type="ECO:0000313" key="1">
    <source>
        <dbReference type="EMBL" id="GAI05674.1"/>
    </source>
</evidence>
<gene>
    <name evidence="1" type="ORF">S06H3_14841</name>
</gene>
<dbReference type="Gene3D" id="3.40.50.300">
    <property type="entry name" value="P-loop containing nucleotide triphosphate hydrolases"/>
    <property type="match status" value="1"/>
</dbReference>
<proteinExistence type="predicted"/>
<dbReference type="EMBL" id="BARV01007274">
    <property type="protein sequence ID" value="GAI05674.1"/>
    <property type="molecule type" value="Genomic_DNA"/>
</dbReference>
<dbReference type="InterPro" id="IPR050238">
    <property type="entry name" value="DNA_Rep/Repair_Clamp_Loader"/>
</dbReference>
<dbReference type="InterPro" id="IPR027417">
    <property type="entry name" value="P-loop_NTPase"/>
</dbReference>
<reference evidence="1" key="1">
    <citation type="journal article" date="2014" name="Front. Microbiol.">
        <title>High frequency of phylogenetically diverse reductive dehalogenase-homologous genes in deep subseafloor sedimentary metagenomes.</title>
        <authorList>
            <person name="Kawai M."/>
            <person name="Futagami T."/>
            <person name="Toyoda A."/>
            <person name="Takaki Y."/>
            <person name="Nishi S."/>
            <person name="Hori S."/>
            <person name="Arai W."/>
            <person name="Tsubouchi T."/>
            <person name="Morono Y."/>
            <person name="Uchiyama I."/>
            <person name="Ito T."/>
            <person name="Fujiyama A."/>
            <person name="Inagaki F."/>
            <person name="Takami H."/>
        </authorList>
    </citation>
    <scope>NUCLEOTIDE SEQUENCE</scope>
    <source>
        <strain evidence="1">Expedition CK06-06</strain>
    </source>
</reference>
<dbReference type="PANTHER" id="PTHR11669:SF8">
    <property type="entry name" value="DNA POLYMERASE III SUBUNIT DELTA"/>
    <property type="match status" value="1"/>
</dbReference>
<dbReference type="AlphaFoldDB" id="X1MH29"/>
<dbReference type="PANTHER" id="PTHR11669">
    <property type="entry name" value="REPLICATION FACTOR C / DNA POLYMERASE III GAMMA-TAU SUBUNIT"/>
    <property type="match status" value="1"/>
</dbReference>
<organism evidence="1">
    <name type="scientific">marine sediment metagenome</name>
    <dbReference type="NCBI Taxonomy" id="412755"/>
    <lineage>
        <taxon>unclassified sequences</taxon>
        <taxon>metagenomes</taxon>
        <taxon>ecological metagenomes</taxon>
    </lineage>
</organism>
<name>X1MH29_9ZZZZ</name>
<feature type="non-terminal residue" evidence="1">
    <location>
        <position position="294"/>
    </location>
</feature>
<protein>
    <recommendedName>
        <fullName evidence="2">DNA-directed DNA polymerase</fullName>
    </recommendedName>
</protein>